<evidence type="ECO:0000313" key="2">
    <source>
        <dbReference type="EMBL" id="KAJ4445042.1"/>
    </source>
</evidence>
<comment type="caution">
    <text evidence="2">The sequence shown here is derived from an EMBL/GenBank/DDBJ whole genome shotgun (WGS) entry which is preliminary data.</text>
</comment>
<keyword evidence="3" id="KW-1185">Reference proteome</keyword>
<protein>
    <submittedName>
        <fullName evidence="2">Uncharacterized protein</fullName>
    </submittedName>
</protein>
<feature type="compositionally biased region" description="Basic and acidic residues" evidence="1">
    <location>
        <begin position="119"/>
        <end position="135"/>
    </location>
</feature>
<organism evidence="2 3">
    <name type="scientific">Periplaneta americana</name>
    <name type="common">American cockroach</name>
    <name type="synonym">Blatta americana</name>
    <dbReference type="NCBI Taxonomy" id="6978"/>
    <lineage>
        <taxon>Eukaryota</taxon>
        <taxon>Metazoa</taxon>
        <taxon>Ecdysozoa</taxon>
        <taxon>Arthropoda</taxon>
        <taxon>Hexapoda</taxon>
        <taxon>Insecta</taxon>
        <taxon>Pterygota</taxon>
        <taxon>Neoptera</taxon>
        <taxon>Polyneoptera</taxon>
        <taxon>Dictyoptera</taxon>
        <taxon>Blattodea</taxon>
        <taxon>Blattoidea</taxon>
        <taxon>Blattidae</taxon>
        <taxon>Blattinae</taxon>
        <taxon>Periplaneta</taxon>
    </lineage>
</organism>
<gene>
    <name evidence="2" type="ORF">ANN_06841</name>
</gene>
<dbReference type="Proteomes" id="UP001148838">
    <property type="component" value="Unassembled WGS sequence"/>
</dbReference>
<name>A0ABQ8TGI8_PERAM</name>
<proteinExistence type="predicted"/>
<feature type="region of interest" description="Disordered" evidence="1">
    <location>
        <begin position="89"/>
        <end position="135"/>
    </location>
</feature>
<feature type="compositionally biased region" description="Polar residues" evidence="1">
    <location>
        <begin position="91"/>
        <end position="106"/>
    </location>
</feature>
<dbReference type="EMBL" id="JAJSOF020000011">
    <property type="protein sequence ID" value="KAJ4445042.1"/>
    <property type="molecule type" value="Genomic_DNA"/>
</dbReference>
<sequence length="135" mass="14703">MASLCEGGNEPPGFLKAKRSYKVKVIVHLLALAHSELEKHQIEIDLYGLCYSLEAHPPVTSCLPMKEACRPGGAASLEEVMWCGKHRRSPAASQPSEYEHVTSSPSYLVDSVVGTPDGKPIREDKSDGEKIGSRQ</sequence>
<reference evidence="2 3" key="1">
    <citation type="journal article" date="2022" name="Allergy">
        <title>Genome assembly and annotation of Periplaneta americana reveal a comprehensive cockroach allergen profile.</title>
        <authorList>
            <person name="Wang L."/>
            <person name="Xiong Q."/>
            <person name="Saelim N."/>
            <person name="Wang L."/>
            <person name="Nong W."/>
            <person name="Wan A.T."/>
            <person name="Shi M."/>
            <person name="Liu X."/>
            <person name="Cao Q."/>
            <person name="Hui J.H.L."/>
            <person name="Sookrung N."/>
            <person name="Leung T.F."/>
            <person name="Tungtrongchitr A."/>
            <person name="Tsui S.K.W."/>
        </authorList>
    </citation>
    <scope>NUCLEOTIDE SEQUENCE [LARGE SCALE GENOMIC DNA]</scope>
    <source>
        <strain evidence="2">PWHHKU_190912</strain>
    </source>
</reference>
<evidence type="ECO:0000256" key="1">
    <source>
        <dbReference type="SAM" id="MobiDB-lite"/>
    </source>
</evidence>
<accession>A0ABQ8TGI8</accession>
<evidence type="ECO:0000313" key="3">
    <source>
        <dbReference type="Proteomes" id="UP001148838"/>
    </source>
</evidence>